<dbReference type="InterPro" id="IPR009057">
    <property type="entry name" value="Homeodomain-like_sf"/>
</dbReference>
<dbReference type="GO" id="GO:0003700">
    <property type="term" value="F:DNA-binding transcription factor activity"/>
    <property type="evidence" value="ECO:0007669"/>
    <property type="project" value="InterPro"/>
</dbReference>
<keyword evidence="2" id="KW-0238">DNA-binding</keyword>
<evidence type="ECO:0000313" key="5">
    <source>
        <dbReference type="EMBL" id="ASN60757.1"/>
    </source>
</evidence>
<dbReference type="RefSeq" id="WP_089557088.1">
    <property type="nucleotide sequence ID" value="NZ_CP022474.1"/>
</dbReference>
<evidence type="ECO:0000256" key="1">
    <source>
        <dbReference type="ARBA" id="ARBA00023015"/>
    </source>
</evidence>
<dbReference type="GO" id="GO:0043565">
    <property type="term" value="F:sequence-specific DNA binding"/>
    <property type="evidence" value="ECO:0007669"/>
    <property type="project" value="InterPro"/>
</dbReference>
<dbReference type="Proteomes" id="UP000199749">
    <property type="component" value="Chromosome"/>
</dbReference>
<dbReference type="EMBL" id="CP022474">
    <property type="protein sequence ID" value="ASN60757.1"/>
    <property type="molecule type" value="Genomic_DNA"/>
</dbReference>
<dbReference type="AlphaFoldDB" id="A0AAC9USV9"/>
<dbReference type="Gene3D" id="1.10.10.60">
    <property type="entry name" value="Homeodomain-like"/>
    <property type="match status" value="1"/>
</dbReference>
<feature type="domain" description="HTH araC/xylS-type" evidence="4">
    <location>
        <begin position="42"/>
        <end position="119"/>
    </location>
</feature>
<name>A0AAC9USV9_LATCU</name>
<evidence type="ECO:0000256" key="2">
    <source>
        <dbReference type="ARBA" id="ARBA00023125"/>
    </source>
</evidence>
<evidence type="ECO:0000259" key="4">
    <source>
        <dbReference type="PROSITE" id="PS01124"/>
    </source>
</evidence>
<gene>
    <name evidence="5" type="ORF">CG419_09070</name>
</gene>
<sequence length="119" mass="14300">MFRIIYKKMSLLFELLLYLSTKYREQISSKFSMSNKEIEQMSKIIDFISRNFTQGILLKDVAKSLGYSEGYFSRLFKKNMGMIYYKYLNIIRLSAAYSDMKYINKSLVEFTLDCRFKDY</sequence>
<evidence type="ECO:0000256" key="3">
    <source>
        <dbReference type="ARBA" id="ARBA00023163"/>
    </source>
</evidence>
<dbReference type="PROSITE" id="PS01124">
    <property type="entry name" value="HTH_ARAC_FAMILY_2"/>
    <property type="match status" value="1"/>
</dbReference>
<evidence type="ECO:0000313" key="6">
    <source>
        <dbReference type="Proteomes" id="UP000199749"/>
    </source>
</evidence>
<keyword evidence="3" id="KW-0804">Transcription</keyword>
<dbReference type="Pfam" id="PF00165">
    <property type="entry name" value="HTH_AraC"/>
    <property type="match status" value="1"/>
</dbReference>
<dbReference type="PANTHER" id="PTHR43280">
    <property type="entry name" value="ARAC-FAMILY TRANSCRIPTIONAL REGULATOR"/>
    <property type="match status" value="1"/>
</dbReference>
<protein>
    <recommendedName>
        <fullName evidence="4">HTH araC/xylS-type domain-containing protein</fullName>
    </recommendedName>
</protein>
<accession>A0AAC9USV9</accession>
<dbReference type="PANTHER" id="PTHR43280:SF2">
    <property type="entry name" value="HTH-TYPE TRANSCRIPTIONAL REGULATOR EXSA"/>
    <property type="match status" value="1"/>
</dbReference>
<reference evidence="5 6" key="1">
    <citation type="submission" date="2017-07" db="EMBL/GenBank/DDBJ databases">
        <title>Lactobacillus curvatus MRS6 whole genome.</title>
        <authorList>
            <person name="Jans C."/>
            <person name="Lagler S."/>
            <person name="Lacroix C."/>
            <person name="Meile L."/>
            <person name="Stevens M.J.A."/>
        </authorList>
    </citation>
    <scope>NUCLEOTIDE SEQUENCE [LARGE SCALE GENOMIC DNA]</scope>
    <source>
        <strain evidence="5 6">MRS6</strain>
    </source>
</reference>
<keyword evidence="1" id="KW-0805">Transcription regulation</keyword>
<dbReference type="SUPFAM" id="SSF46689">
    <property type="entry name" value="Homeodomain-like"/>
    <property type="match status" value="1"/>
</dbReference>
<dbReference type="InterPro" id="IPR018060">
    <property type="entry name" value="HTH_AraC"/>
</dbReference>
<organism evidence="5 6">
    <name type="scientific">Latilactobacillus curvatus</name>
    <name type="common">Lactobacillus curvatus</name>
    <dbReference type="NCBI Taxonomy" id="28038"/>
    <lineage>
        <taxon>Bacteria</taxon>
        <taxon>Bacillati</taxon>
        <taxon>Bacillota</taxon>
        <taxon>Bacilli</taxon>
        <taxon>Lactobacillales</taxon>
        <taxon>Lactobacillaceae</taxon>
        <taxon>Latilactobacillus</taxon>
    </lineage>
</organism>
<proteinExistence type="predicted"/>